<evidence type="ECO:0000259" key="1">
    <source>
        <dbReference type="Pfam" id="PF00884"/>
    </source>
</evidence>
<dbReference type="InterPro" id="IPR000917">
    <property type="entry name" value="Sulfatase_N"/>
</dbReference>
<evidence type="ECO:0000313" key="3">
    <source>
        <dbReference type="Proteomes" id="UP001300012"/>
    </source>
</evidence>
<reference evidence="2 3" key="1">
    <citation type="submission" date="2022-08" db="EMBL/GenBank/DDBJ databases">
        <title>Paenibacillus endoradicis sp. nov., Paenibacillus radicibacter sp. nov and Paenibacillus pararadicis sp. nov., three cold-adapted plant growth-promoting bacteria isolated from root of Larix gmelinii in Great Khingan.</title>
        <authorList>
            <person name="Xue H."/>
        </authorList>
    </citation>
    <scope>NUCLEOTIDE SEQUENCE [LARGE SCALE GENOMIC DNA]</scope>
    <source>
        <strain evidence="2 3">N5-1-1-5</strain>
    </source>
</reference>
<dbReference type="PANTHER" id="PTHR43751:SF3">
    <property type="entry name" value="SULFATASE N-TERMINAL DOMAIN-CONTAINING PROTEIN"/>
    <property type="match status" value="1"/>
</dbReference>
<dbReference type="CDD" id="cd16148">
    <property type="entry name" value="sulfatase_like"/>
    <property type="match status" value="1"/>
</dbReference>
<protein>
    <submittedName>
        <fullName evidence="2">Sulfatase-like hydrolase/transferase</fullName>
    </submittedName>
</protein>
<dbReference type="Proteomes" id="UP001300012">
    <property type="component" value="Unassembled WGS sequence"/>
</dbReference>
<dbReference type="Pfam" id="PF00884">
    <property type="entry name" value="Sulfatase"/>
    <property type="match status" value="1"/>
</dbReference>
<dbReference type="InterPro" id="IPR017850">
    <property type="entry name" value="Alkaline_phosphatase_core_sf"/>
</dbReference>
<dbReference type="Gene3D" id="3.30.1120.10">
    <property type="match status" value="1"/>
</dbReference>
<organism evidence="2 3">
    <name type="scientific">Paenibacillus radicis</name>
    <name type="common">ex Xue et al. 2023</name>
    <dbReference type="NCBI Taxonomy" id="2972489"/>
    <lineage>
        <taxon>Bacteria</taxon>
        <taxon>Bacillati</taxon>
        <taxon>Bacillota</taxon>
        <taxon>Bacilli</taxon>
        <taxon>Bacillales</taxon>
        <taxon>Paenibacillaceae</taxon>
        <taxon>Paenibacillus</taxon>
    </lineage>
</organism>
<dbReference type="PANTHER" id="PTHR43751">
    <property type="entry name" value="SULFATASE"/>
    <property type="match status" value="1"/>
</dbReference>
<name>A0ABT1YBU2_9BACL</name>
<dbReference type="Gene3D" id="3.40.720.10">
    <property type="entry name" value="Alkaline Phosphatase, subunit A"/>
    <property type="match status" value="1"/>
</dbReference>
<proteinExistence type="predicted"/>
<evidence type="ECO:0000313" key="2">
    <source>
        <dbReference type="EMBL" id="MCR8630667.1"/>
    </source>
</evidence>
<dbReference type="EMBL" id="JANQBD010000003">
    <property type="protein sequence ID" value="MCR8630667.1"/>
    <property type="molecule type" value="Genomic_DNA"/>
</dbReference>
<dbReference type="SUPFAM" id="SSF53649">
    <property type="entry name" value="Alkaline phosphatase-like"/>
    <property type="match status" value="1"/>
</dbReference>
<accession>A0ABT1YBU2</accession>
<dbReference type="InterPro" id="IPR052701">
    <property type="entry name" value="GAG_Ulvan_Degrading_Sulfatases"/>
</dbReference>
<sequence length="481" mass="54777">MKIIMISLDTLRADRLGCYGYGKPTSPYIDRIASEGVLMERAYAADIPTEVAHSAIFTGNIGLTTGIVSHGSDLTYLAKSVEWLPSMFKAAGFTTGAVDNLYNMKEWFARGYRYYMNSSGKKRWIDGRTVNDLALPWIREHKDEDFFLFLHYWDAHTPYLPPASYIPPFYGEGKDPFIPENTSMNRAYGHPAYPFFKHHHYNQLGPVTDANYVSALYDAEIRYLDDLIHELDDYLTNIGIKEETLLILFGDHGESLTEHDIYWDHCGLYEQTVHVPVIMRWPGHIPAAKRVKGFVQHADLMPTILEAVAAEARDGIDLSALRIPDILDGQSLWPCISGEAGGTLDEVFLSECAWQAARAIRTERYKLIRNYDLGPFQRPDLELYDLHQDPEELINLAKKLPQIAEELEGKLNAFVSSKLNGRPDPMMIQINEAQLPFRRRIEMILGKVGLTWKSWIADPQRERYDALEGAGEYSQHGKSVR</sequence>
<comment type="caution">
    <text evidence="2">The sequence shown here is derived from an EMBL/GenBank/DDBJ whole genome shotgun (WGS) entry which is preliminary data.</text>
</comment>
<feature type="domain" description="Sulfatase N-terminal" evidence="1">
    <location>
        <begin position="3"/>
        <end position="307"/>
    </location>
</feature>
<gene>
    <name evidence="2" type="ORF">NV381_05565</name>
</gene>
<keyword evidence="3" id="KW-1185">Reference proteome</keyword>
<dbReference type="RefSeq" id="WP_258212279.1">
    <property type="nucleotide sequence ID" value="NZ_JANQBD010000003.1"/>
</dbReference>